<evidence type="ECO:0000256" key="3">
    <source>
        <dbReference type="RuleBase" id="RU362073"/>
    </source>
</evidence>
<evidence type="ECO:0000259" key="4">
    <source>
        <dbReference type="Pfam" id="PF00669"/>
    </source>
</evidence>
<keyword evidence="3" id="KW-0964">Secreted</keyword>
<dbReference type="Pfam" id="PF00669">
    <property type="entry name" value="Flagellin_N"/>
    <property type="match status" value="1"/>
</dbReference>
<comment type="subcellular location">
    <subcellularLocation>
        <location evidence="3">Secreted</location>
    </subcellularLocation>
    <subcellularLocation>
        <location evidence="3">Bacterial flagellum</location>
    </subcellularLocation>
</comment>
<dbReference type="GO" id="GO:0005198">
    <property type="term" value="F:structural molecule activity"/>
    <property type="evidence" value="ECO:0007669"/>
    <property type="project" value="UniProtKB-UniRule"/>
</dbReference>
<dbReference type="NCBIfam" id="NF033876">
    <property type="entry name" value="flagella_HExxH"/>
    <property type="match status" value="1"/>
</dbReference>
<feature type="domain" description="Flagellin N-terminal" evidence="4">
    <location>
        <begin position="5"/>
        <end position="139"/>
    </location>
</feature>
<dbReference type="AlphaFoldDB" id="A0A7X3KAA7"/>
<dbReference type="Pfam" id="PF00700">
    <property type="entry name" value="Flagellin_C"/>
    <property type="match status" value="1"/>
</dbReference>
<proteinExistence type="inferred from homology"/>
<dbReference type="SUPFAM" id="SSF64518">
    <property type="entry name" value="Phase 1 flagellin"/>
    <property type="match status" value="1"/>
</dbReference>
<evidence type="ECO:0000256" key="1">
    <source>
        <dbReference type="ARBA" id="ARBA00005709"/>
    </source>
</evidence>
<dbReference type="PANTHER" id="PTHR42792:SF2">
    <property type="entry name" value="FLAGELLIN"/>
    <property type="match status" value="1"/>
</dbReference>
<evidence type="ECO:0000313" key="6">
    <source>
        <dbReference type="EMBL" id="MVW63873.1"/>
    </source>
</evidence>
<evidence type="ECO:0000313" key="7">
    <source>
        <dbReference type="Proteomes" id="UP000443353"/>
    </source>
</evidence>
<dbReference type="Gene3D" id="1.20.1330.10">
    <property type="entry name" value="f41 fragment of flagellin, N-terminal domain"/>
    <property type="match status" value="2"/>
</dbReference>
<dbReference type="Proteomes" id="UP000443353">
    <property type="component" value="Unassembled WGS sequence"/>
</dbReference>
<dbReference type="RefSeq" id="WP_056129008.1">
    <property type="nucleotide sequence ID" value="NZ_WSES01000010.1"/>
</dbReference>
<keyword evidence="6" id="KW-0969">Cilium</keyword>
<dbReference type="Gene3D" id="6.10.10.10">
    <property type="entry name" value="Flagellar export chaperone, C-terminal domain"/>
    <property type="match status" value="1"/>
</dbReference>
<evidence type="ECO:0000259" key="5">
    <source>
        <dbReference type="Pfam" id="PF00700"/>
    </source>
</evidence>
<feature type="domain" description="Flagellin C-terminal" evidence="5">
    <location>
        <begin position="468"/>
        <end position="551"/>
    </location>
</feature>
<dbReference type="EMBL" id="WSES01000010">
    <property type="protein sequence ID" value="MVW63873.1"/>
    <property type="molecule type" value="Genomic_DNA"/>
</dbReference>
<evidence type="ECO:0000256" key="2">
    <source>
        <dbReference type="ARBA" id="ARBA00023143"/>
    </source>
</evidence>
<comment type="function">
    <text evidence="3">Flagellin is the subunit protein which polymerizes to form the filaments of bacterial flagella.</text>
</comment>
<keyword evidence="6" id="KW-0282">Flagellum</keyword>
<dbReference type="InterPro" id="IPR042187">
    <property type="entry name" value="Flagellin_C_sub2"/>
</dbReference>
<keyword evidence="6" id="KW-0966">Cell projection</keyword>
<gene>
    <name evidence="6" type="ORF">GPY61_28490</name>
</gene>
<organism evidence="6 7">
    <name type="scientific">Massilia cellulosiltytica</name>
    <dbReference type="NCBI Taxonomy" id="2683234"/>
    <lineage>
        <taxon>Bacteria</taxon>
        <taxon>Pseudomonadati</taxon>
        <taxon>Pseudomonadota</taxon>
        <taxon>Betaproteobacteria</taxon>
        <taxon>Burkholderiales</taxon>
        <taxon>Oxalobacteraceae</taxon>
        <taxon>Telluria group</taxon>
        <taxon>Massilia</taxon>
    </lineage>
</organism>
<keyword evidence="7" id="KW-1185">Reference proteome</keyword>
<comment type="similarity">
    <text evidence="1 3">Belongs to the bacterial flagellin family.</text>
</comment>
<dbReference type="PRINTS" id="PR00207">
    <property type="entry name" value="FLAGELLIN"/>
</dbReference>
<dbReference type="InterPro" id="IPR046358">
    <property type="entry name" value="Flagellin_C"/>
</dbReference>
<keyword evidence="2 3" id="KW-0975">Bacterial flagellum</keyword>
<dbReference type="InterPro" id="IPR001029">
    <property type="entry name" value="Flagellin_N"/>
</dbReference>
<protein>
    <recommendedName>
        <fullName evidence="3">Flagellin</fullName>
    </recommendedName>
</protein>
<sequence>MSLSINNNSLSLHAQRNLAEHTNEVTRLVARLSSGTSIASAADDPAGQAITGRMRSQLTGMRQAMRSINDTTSMLQVADSALSNISDSLQRLRELAVASGNGSYTDSDRNTLQAEADQILSQITQVGNGASFNDQAIFSPASESGSEDKKKRAVLDSLKAGWLSAAEDMVQQYYGLQGDGSTLKINLDTTDGKSGVLASVTGASGLGNDVTLNIDMADFSDISTPDGGTGPMYDDRVIAHEMVHAIMLHSTGMNLPQWFIEGTAELIHGADERLAGALAGGQTAQGIVDTITGGGFSYEGGYVASRYLHDRLKSMGVDGGMKGLMTYLNGHQGTDLDTALKAVTGGQYQGTGDFMTDFAANGAGFIGGMNLANADTGAIGGLDADGGPTRDARGVVPESGFGTAARPLRNFKVEYPDIGGGSTGRHRVQIQVGASAGDLVDMEFAAVNASALGLADLDMRNPAVALLHIDDALASVNEQRVQVGAYSNRMDAAASNNQTMSMNLEAAKSRIEDVDYAGAAVRLTRAQILQQAASAMLSQANGEPRAVLALLR</sequence>
<dbReference type="PANTHER" id="PTHR42792">
    <property type="entry name" value="FLAGELLIN"/>
    <property type="match status" value="1"/>
</dbReference>
<dbReference type="InterPro" id="IPR001492">
    <property type="entry name" value="Flagellin"/>
</dbReference>
<comment type="caution">
    <text evidence="6">The sequence shown here is derived from an EMBL/GenBank/DDBJ whole genome shotgun (WGS) entry which is preliminary data.</text>
</comment>
<reference evidence="6 7" key="1">
    <citation type="submission" date="2019-12" db="EMBL/GenBank/DDBJ databases">
        <authorList>
            <person name="Li C."/>
            <person name="Zhao J."/>
        </authorList>
    </citation>
    <scope>NUCLEOTIDE SEQUENCE [LARGE SCALE GENOMIC DNA]</scope>
    <source>
        <strain evidence="6 7">NEAU-DD11</strain>
    </source>
</reference>
<dbReference type="GO" id="GO:0005576">
    <property type="term" value="C:extracellular region"/>
    <property type="evidence" value="ECO:0007669"/>
    <property type="project" value="UniProtKB-SubCell"/>
</dbReference>
<name>A0A7X3KAA7_9BURK</name>
<accession>A0A7X3KAA7</accession>
<dbReference type="GO" id="GO:0009288">
    <property type="term" value="C:bacterial-type flagellum"/>
    <property type="evidence" value="ECO:0007669"/>
    <property type="project" value="UniProtKB-SubCell"/>
</dbReference>